<dbReference type="AlphaFoldDB" id="A0A9R1AEK8"/>
<proteinExistence type="predicted"/>
<evidence type="ECO:0000313" key="1">
    <source>
        <dbReference type="EMBL" id="VAI25584.1"/>
    </source>
</evidence>
<name>A0A9R1AEK8_TRITD</name>
<sequence length="74" mass="8351">MAGAMGKFDQMVGIPIERRILAEFFCIIQPAIDSDRLLLLAERLTCGLLRILNGLKLHTWYHGPKDQNLDSAKL</sequence>
<dbReference type="OMA" id="ILAEFFC"/>
<evidence type="ECO:0000313" key="2">
    <source>
        <dbReference type="Proteomes" id="UP000324705"/>
    </source>
</evidence>
<dbReference type="Proteomes" id="UP000324705">
    <property type="component" value="Chromosome 5A"/>
</dbReference>
<gene>
    <name evidence="1" type="ORF">TRITD_5Av1G251150</name>
</gene>
<accession>A0A9R1AEK8</accession>
<organism evidence="1 2">
    <name type="scientific">Triticum turgidum subsp. durum</name>
    <name type="common">Durum wheat</name>
    <name type="synonym">Triticum durum</name>
    <dbReference type="NCBI Taxonomy" id="4567"/>
    <lineage>
        <taxon>Eukaryota</taxon>
        <taxon>Viridiplantae</taxon>
        <taxon>Streptophyta</taxon>
        <taxon>Embryophyta</taxon>
        <taxon>Tracheophyta</taxon>
        <taxon>Spermatophyta</taxon>
        <taxon>Magnoliopsida</taxon>
        <taxon>Liliopsida</taxon>
        <taxon>Poales</taxon>
        <taxon>Poaceae</taxon>
        <taxon>BOP clade</taxon>
        <taxon>Pooideae</taxon>
        <taxon>Triticodae</taxon>
        <taxon>Triticeae</taxon>
        <taxon>Triticinae</taxon>
        <taxon>Triticum</taxon>
    </lineage>
</organism>
<keyword evidence="2" id="KW-1185">Reference proteome</keyword>
<reference evidence="1 2" key="1">
    <citation type="submission" date="2017-09" db="EMBL/GenBank/DDBJ databases">
        <authorList>
            <consortium name="International Durum Wheat Genome Sequencing Consortium (IDWGSC)"/>
            <person name="Milanesi L."/>
        </authorList>
    </citation>
    <scope>NUCLEOTIDE SEQUENCE [LARGE SCALE GENOMIC DNA]</scope>
    <source>
        <strain evidence="2">cv. Svevo</strain>
    </source>
</reference>
<dbReference type="Gramene" id="TRITD5Av1G251150.1">
    <property type="protein sequence ID" value="TRITD5Av1G251150.1"/>
    <property type="gene ID" value="TRITD5Av1G251150"/>
</dbReference>
<protein>
    <submittedName>
        <fullName evidence="1">Uncharacterized protein</fullName>
    </submittedName>
</protein>
<dbReference type="EMBL" id="LT934119">
    <property type="protein sequence ID" value="VAI25584.1"/>
    <property type="molecule type" value="Genomic_DNA"/>
</dbReference>